<organism evidence="2 3">
    <name type="scientific">Oldenlandia corymbosa var. corymbosa</name>
    <dbReference type="NCBI Taxonomy" id="529605"/>
    <lineage>
        <taxon>Eukaryota</taxon>
        <taxon>Viridiplantae</taxon>
        <taxon>Streptophyta</taxon>
        <taxon>Embryophyta</taxon>
        <taxon>Tracheophyta</taxon>
        <taxon>Spermatophyta</taxon>
        <taxon>Magnoliopsida</taxon>
        <taxon>eudicotyledons</taxon>
        <taxon>Gunneridae</taxon>
        <taxon>Pentapetalae</taxon>
        <taxon>asterids</taxon>
        <taxon>lamiids</taxon>
        <taxon>Gentianales</taxon>
        <taxon>Rubiaceae</taxon>
        <taxon>Rubioideae</taxon>
        <taxon>Spermacoceae</taxon>
        <taxon>Hedyotis-Oldenlandia complex</taxon>
        <taxon>Oldenlandia</taxon>
    </lineage>
</organism>
<name>A0AAV1CZ00_OLDCO</name>
<reference evidence="2" key="1">
    <citation type="submission" date="2023-03" db="EMBL/GenBank/DDBJ databases">
        <authorList>
            <person name="Julca I."/>
        </authorList>
    </citation>
    <scope>NUCLEOTIDE SEQUENCE</scope>
</reference>
<feature type="region of interest" description="Disordered" evidence="1">
    <location>
        <begin position="53"/>
        <end position="85"/>
    </location>
</feature>
<proteinExistence type="predicted"/>
<evidence type="ECO:0000313" key="3">
    <source>
        <dbReference type="Proteomes" id="UP001161247"/>
    </source>
</evidence>
<evidence type="ECO:0000313" key="2">
    <source>
        <dbReference type="EMBL" id="CAI9099642.1"/>
    </source>
</evidence>
<accession>A0AAV1CZ00</accession>
<dbReference type="Proteomes" id="UP001161247">
    <property type="component" value="Chromosome 3"/>
</dbReference>
<protein>
    <submittedName>
        <fullName evidence="2">OLC1v1036495C1</fullName>
    </submittedName>
</protein>
<dbReference type="EMBL" id="OX459120">
    <property type="protein sequence ID" value="CAI9099642.1"/>
    <property type="molecule type" value="Genomic_DNA"/>
</dbReference>
<sequence>MEKQDIRCGGLSSNHEGSWITLYMPALTEAISDPLPESDMNVAAVEIPDLITTSVPKNSDEDQQEKQRNVSIPVEDIPDSFDFFP</sequence>
<feature type="compositionally biased region" description="Basic and acidic residues" evidence="1">
    <location>
        <begin position="58"/>
        <end position="68"/>
    </location>
</feature>
<evidence type="ECO:0000256" key="1">
    <source>
        <dbReference type="SAM" id="MobiDB-lite"/>
    </source>
</evidence>
<gene>
    <name evidence="2" type="ORF">OLC1_LOCUS9620</name>
</gene>
<keyword evidence="3" id="KW-1185">Reference proteome</keyword>
<dbReference type="AlphaFoldDB" id="A0AAV1CZ00"/>